<dbReference type="Gene3D" id="1.10.1040.10">
    <property type="entry name" value="N-(1-d-carboxylethyl)-l-norvaline Dehydrogenase, domain 2"/>
    <property type="match status" value="1"/>
</dbReference>
<organism evidence="2 3">
    <name type="scientific">Methanobrevibacter thaueri</name>
    <dbReference type="NCBI Taxonomy" id="190975"/>
    <lineage>
        <taxon>Archaea</taxon>
        <taxon>Methanobacteriati</taxon>
        <taxon>Methanobacteriota</taxon>
        <taxon>Methanomada group</taxon>
        <taxon>Methanobacteria</taxon>
        <taxon>Methanobacteriales</taxon>
        <taxon>Methanobacteriaceae</taxon>
        <taxon>Methanobrevibacter</taxon>
    </lineage>
</organism>
<reference evidence="2 3" key="1">
    <citation type="submission" date="2017-03" db="EMBL/GenBank/DDBJ databases">
        <title>Genome sequence of Methanobrevibacter thaueri.</title>
        <authorList>
            <person name="Poehlein A."/>
            <person name="Seedorf H."/>
            <person name="Daniel R."/>
        </authorList>
    </citation>
    <scope>NUCLEOTIDE SEQUENCE [LARGE SCALE GENOMIC DNA]</scope>
    <source>
        <strain evidence="2 3">DSM 11995</strain>
    </source>
</reference>
<dbReference type="InterPro" id="IPR036291">
    <property type="entry name" value="NAD(P)-bd_dom_sf"/>
</dbReference>
<name>A0A315XKV9_9EURY</name>
<dbReference type="OrthoDB" id="69350at2157"/>
<dbReference type="Proteomes" id="UP000251717">
    <property type="component" value="Unassembled WGS sequence"/>
</dbReference>
<dbReference type="SUPFAM" id="SSF51735">
    <property type="entry name" value="NAD(P)-binding Rossmann-fold domains"/>
    <property type="match status" value="1"/>
</dbReference>
<gene>
    <name evidence="2" type="ORF">MBBTH_15630</name>
</gene>
<dbReference type="AlphaFoldDB" id="A0A315XKV9"/>
<evidence type="ECO:0000313" key="3">
    <source>
        <dbReference type="Proteomes" id="UP000251717"/>
    </source>
</evidence>
<dbReference type="RefSeq" id="WP_116592488.1">
    <property type="nucleotide sequence ID" value="NZ_MZGS01000026.1"/>
</dbReference>
<evidence type="ECO:0000313" key="2">
    <source>
        <dbReference type="EMBL" id="PWB85528.1"/>
    </source>
</evidence>
<evidence type="ECO:0000259" key="1">
    <source>
        <dbReference type="Pfam" id="PF03807"/>
    </source>
</evidence>
<accession>A0A315XKV9</accession>
<dbReference type="Gene3D" id="3.40.50.720">
    <property type="entry name" value="NAD(P)-binding Rossmann-like Domain"/>
    <property type="match status" value="1"/>
</dbReference>
<dbReference type="InterPro" id="IPR013328">
    <property type="entry name" value="6PGD_dom2"/>
</dbReference>
<keyword evidence="3" id="KW-1185">Reference proteome</keyword>
<comment type="caution">
    <text evidence="2">The sequence shown here is derived from an EMBL/GenBank/DDBJ whole genome shotgun (WGS) entry which is preliminary data.</text>
</comment>
<dbReference type="InterPro" id="IPR028939">
    <property type="entry name" value="P5C_Rdtase_cat_N"/>
</dbReference>
<dbReference type="SUPFAM" id="SSF48179">
    <property type="entry name" value="6-phosphogluconate dehydrogenase C-terminal domain-like"/>
    <property type="match status" value="1"/>
</dbReference>
<dbReference type="EMBL" id="MZGS01000026">
    <property type="protein sequence ID" value="PWB85528.1"/>
    <property type="molecule type" value="Genomic_DNA"/>
</dbReference>
<feature type="domain" description="Pyrroline-5-carboxylate reductase catalytic N-terminal" evidence="1">
    <location>
        <begin position="3"/>
        <end position="79"/>
    </location>
</feature>
<protein>
    <recommendedName>
        <fullName evidence="1">Pyrroline-5-carboxylate reductase catalytic N-terminal domain-containing protein</fullName>
    </recommendedName>
</protein>
<proteinExistence type="predicted"/>
<dbReference type="Pfam" id="PF03807">
    <property type="entry name" value="F420_oxidored"/>
    <property type="match status" value="1"/>
</dbReference>
<sequence length="244" mass="27331">MIIGFIGFGKVSQNLAKLIQSDDIAIVTSKENRSQKTIERIERSNVEVLDSFKEVAGKSDLLISANSPKTALSVAKEYGKYAKGVYLDLNNVSPDTTLQINEHVNQLVDGAIIGKIDSQNPVLYLSGEDANELAFLNDYIETKILSDRIGDASLLKLLRSTYTKTLSAVLIESSCLARKHGLEEEFFDVLELTEGNDFREKSASRINNTINSKKRKSEELQEILEYFDDDELDMVRAAFEKLNR</sequence>
<dbReference type="InterPro" id="IPR008927">
    <property type="entry name" value="6-PGluconate_DH-like_C_sf"/>
</dbReference>